<dbReference type="Proteomes" id="UP000827092">
    <property type="component" value="Unassembled WGS sequence"/>
</dbReference>
<feature type="compositionally biased region" description="Basic and acidic residues" evidence="2">
    <location>
        <begin position="158"/>
        <end position="168"/>
    </location>
</feature>
<keyword evidence="6" id="KW-1185">Reference proteome</keyword>
<protein>
    <recommendedName>
        <fullName evidence="7">MADF domain-containing protein</fullName>
    </recommendedName>
</protein>
<dbReference type="GO" id="GO:0005634">
    <property type="term" value="C:nucleus"/>
    <property type="evidence" value="ECO:0007669"/>
    <property type="project" value="UniProtKB-SubCell"/>
</dbReference>
<organism evidence="5 6">
    <name type="scientific">Oedothorax gibbosus</name>
    <dbReference type="NCBI Taxonomy" id="931172"/>
    <lineage>
        <taxon>Eukaryota</taxon>
        <taxon>Metazoa</taxon>
        <taxon>Ecdysozoa</taxon>
        <taxon>Arthropoda</taxon>
        <taxon>Chelicerata</taxon>
        <taxon>Arachnida</taxon>
        <taxon>Araneae</taxon>
        <taxon>Araneomorphae</taxon>
        <taxon>Entelegynae</taxon>
        <taxon>Araneoidea</taxon>
        <taxon>Linyphiidae</taxon>
        <taxon>Erigoninae</taxon>
        <taxon>Oedothorax</taxon>
    </lineage>
</organism>
<evidence type="ECO:0000256" key="1">
    <source>
        <dbReference type="PROSITE-ProRule" id="PRU00371"/>
    </source>
</evidence>
<evidence type="ECO:0000259" key="3">
    <source>
        <dbReference type="PROSITE" id="PS51029"/>
    </source>
</evidence>
<sequence length="230" mass="27051">MDLDVKLFLSKIEVRPVIWNKKLPGYSNRNVTDRAWKEISKEMEVEETILRNKWKYLRYQFCLELGNSTKARSGNSDVVEPTIRWKHFKALMFLKDVVRPRTRNNKRKQAPTSEEEDSSLEDEDKETQWTDASAEISASSSVHDPSTFKWSTSNTKYNQKDVEPKKAQERISLDSKGDEDEDMLFFRSLMPFIKRIPDHLKLQFRSSIQTVLQQFVYGTEKDVEIFDGNE</sequence>
<evidence type="ECO:0000313" key="5">
    <source>
        <dbReference type="EMBL" id="KAG8200811.1"/>
    </source>
</evidence>
<dbReference type="Pfam" id="PF10545">
    <property type="entry name" value="MADF_DNA_bdg"/>
    <property type="match status" value="1"/>
</dbReference>
<dbReference type="PANTHER" id="PTHR12243">
    <property type="entry name" value="MADF DOMAIN TRANSCRIPTION FACTOR"/>
    <property type="match status" value="1"/>
</dbReference>
<comment type="caution">
    <text evidence="5">The sequence shown here is derived from an EMBL/GenBank/DDBJ whole genome shotgun (WGS) entry which is preliminary data.</text>
</comment>
<feature type="domain" description="MADF" evidence="3">
    <location>
        <begin position="7"/>
        <end position="99"/>
    </location>
</feature>
<feature type="compositionally biased region" description="Acidic residues" evidence="2">
    <location>
        <begin position="113"/>
        <end position="125"/>
    </location>
</feature>
<evidence type="ECO:0008006" key="7">
    <source>
        <dbReference type="Google" id="ProtNLM"/>
    </source>
</evidence>
<feature type="region of interest" description="Disordered" evidence="2">
    <location>
        <begin position="102"/>
        <end position="168"/>
    </location>
</feature>
<keyword evidence="1" id="KW-0539">Nucleus</keyword>
<proteinExistence type="predicted"/>
<evidence type="ECO:0000259" key="4">
    <source>
        <dbReference type="PROSITE" id="PS51031"/>
    </source>
</evidence>
<reference evidence="5 6" key="1">
    <citation type="journal article" date="2022" name="Nat. Ecol. Evol.">
        <title>A masculinizing supergene underlies an exaggerated male reproductive morph in a spider.</title>
        <authorList>
            <person name="Hendrickx F."/>
            <person name="De Corte Z."/>
            <person name="Sonet G."/>
            <person name="Van Belleghem S.M."/>
            <person name="Kostlbacher S."/>
            <person name="Vangestel C."/>
        </authorList>
    </citation>
    <scope>NUCLEOTIDE SEQUENCE [LARGE SCALE GENOMIC DNA]</scope>
    <source>
        <strain evidence="5">W744_W776</strain>
    </source>
</reference>
<dbReference type="SMART" id="SM00595">
    <property type="entry name" value="MADF"/>
    <property type="match status" value="1"/>
</dbReference>
<dbReference type="PROSITE" id="PS51029">
    <property type="entry name" value="MADF"/>
    <property type="match status" value="1"/>
</dbReference>
<accession>A0AAV6VXJ6</accession>
<dbReference type="GO" id="GO:0003677">
    <property type="term" value="F:DNA binding"/>
    <property type="evidence" value="ECO:0007669"/>
    <property type="project" value="InterPro"/>
</dbReference>
<comment type="subcellular location">
    <subcellularLocation>
        <location evidence="1">Nucleus</location>
    </subcellularLocation>
</comment>
<name>A0AAV6VXJ6_9ARAC</name>
<evidence type="ECO:0000256" key="2">
    <source>
        <dbReference type="SAM" id="MobiDB-lite"/>
    </source>
</evidence>
<dbReference type="InterPro" id="IPR006578">
    <property type="entry name" value="MADF-dom"/>
</dbReference>
<gene>
    <name evidence="5" type="ORF">JTE90_006392</name>
</gene>
<dbReference type="InterPro" id="IPR004210">
    <property type="entry name" value="BESS_motif"/>
</dbReference>
<dbReference type="Pfam" id="PF02944">
    <property type="entry name" value="BESS"/>
    <property type="match status" value="1"/>
</dbReference>
<evidence type="ECO:0000313" key="6">
    <source>
        <dbReference type="Proteomes" id="UP000827092"/>
    </source>
</evidence>
<dbReference type="InterPro" id="IPR039353">
    <property type="entry name" value="TF_Adf1"/>
</dbReference>
<feature type="compositionally biased region" description="Polar residues" evidence="2">
    <location>
        <begin position="136"/>
        <end position="157"/>
    </location>
</feature>
<dbReference type="AlphaFoldDB" id="A0AAV6VXJ6"/>
<dbReference type="PROSITE" id="PS51031">
    <property type="entry name" value="BESS"/>
    <property type="match status" value="1"/>
</dbReference>
<dbReference type="PANTHER" id="PTHR12243:SF67">
    <property type="entry name" value="COREPRESSOR OF PANGOLIN, ISOFORM A-RELATED"/>
    <property type="match status" value="1"/>
</dbReference>
<feature type="domain" description="BESS" evidence="4">
    <location>
        <begin position="179"/>
        <end position="218"/>
    </location>
</feature>
<dbReference type="EMBL" id="JAFNEN010000013">
    <property type="protein sequence ID" value="KAG8200811.1"/>
    <property type="molecule type" value="Genomic_DNA"/>
</dbReference>